<organism evidence="2 3">
    <name type="scientific">Canariomyces notabilis</name>
    <dbReference type="NCBI Taxonomy" id="2074819"/>
    <lineage>
        <taxon>Eukaryota</taxon>
        <taxon>Fungi</taxon>
        <taxon>Dikarya</taxon>
        <taxon>Ascomycota</taxon>
        <taxon>Pezizomycotina</taxon>
        <taxon>Sordariomycetes</taxon>
        <taxon>Sordariomycetidae</taxon>
        <taxon>Sordariales</taxon>
        <taxon>Chaetomiaceae</taxon>
        <taxon>Canariomyces</taxon>
    </lineage>
</organism>
<reference evidence="2" key="2">
    <citation type="submission" date="2023-05" db="EMBL/GenBank/DDBJ databases">
        <authorList>
            <consortium name="Lawrence Berkeley National Laboratory"/>
            <person name="Steindorff A."/>
            <person name="Hensen N."/>
            <person name="Bonometti L."/>
            <person name="Westerberg I."/>
            <person name="Brannstrom I.O."/>
            <person name="Guillou S."/>
            <person name="Cros-Aarteil S."/>
            <person name="Calhoun S."/>
            <person name="Haridas S."/>
            <person name="Kuo A."/>
            <person name="Mondo S."/>
            <person name="Pangilinan J."/>
            <person name="Riley R."/>
            <person name="Labutti K."/>
            <person name="Andreopoulos B."/>
            <person name="Lipzen A."/>
            <person name="Chen C."/>
            <person name="Yanf M."/>
            <person name="Daum C."/>
            <person name="Ng V."/>
            <person name="Clum A."/>
            <person name="Ohm R."/>
            <person name="Martin F."/>
            <person name="Silar P."/>
            <person name="Natvig D."/>
            <person name="Lalanne C."/>
            <person name="Gautier V."/>
            <person name="Ament-Velasquez S.L."/>
            <person name="Kruys A."/>
            <person name="Hutchinson M.I."/>
            <person name="Powell A.J."/>
            <person name="Barry K."/>
            <person name="Miller A.N."/>
            <person name="Grigoriev I.V."/>
            <person name="Debuchy R."/>
            <person name="Gladieux P."/>
            <person name="Thoren M.H."/>
            <person name="Johannesson H."/>
        </authorList>
    </citation>
    <scope>NUCLEOTIDE SEQUENCE</scope>
    <source>
        <strain evidence="2">CBS 508.74</strain>
    </source>
</reference>
<evidence type="ECO:0000313" key="3">
    <source>
        <dbReference type="Proteomes" id="UP001302812"/>
    </source>
</evidence>
<evidence type="ECO:0000256" key="1">
    <source>
        <dbReference type="SAM" id="MobiDB-lite"/>
    </source>
</evidence>
<dbReference type="AlphaFoldDB" id="A0AAN6QBL1"/>
<sequence length="148" mass="16165">MRAGKGGVKESSQTQMRLPNHRPSDTYLALAWSLCSVSLWGASDGLRAVLRSPYSTDIPCHWAQLVGEGPSIDCSASVSNVHDGTGRRDWLVGNHKNCTCCMYCIGPHPSPRFMTLHYGRRRNPGLELEACGTLPVWLLGLPVSPCTK</sequence>
<evidence type="ECO:0000313" key="2">
    <source>
        <dbReference type="EMBL" id="KAK4107169.1"/>
    </source>
</evidence>
<comment type="caution">
    <text evidence="2">The sequence shown here is derived from an EMBL/GenBank/DDBJ whole genome shotgun (WGS) entry which is preliminary data.</text>
</comment>
<reference evidence="2" key="1">
    <citation type="journal article" date="2023" name="Mol. Phylogenet. Evol.">
        <title>Genome-scale phylogeny and comparative genomics of the fungal order Sordariales.</title>
        <authorList>
            <person name="Hensen N."/>
            <person name="Bonometti L."/>
            <person name="Westerberg I."/>
            <person name="Brannstrom I.O."/>
            <person name="Guillou S."/>
            <person name="Cros-Aarteil S."/>
            <person name="Calhoun S."/>
            <person name="Haridas S."/>
            <person name="Kuo A."/>
            <person name="Mondo S."/>
            <person name="Pangilinan J."/>
            <person name="Riley R."/>
            <person name="LaButti K."/>
            <person name="Andreopoulos B."/>
            <person name="Lipzen A."/>
            <person name="Chen C."/>
            <person name="Yan M."/>
            <person name="Daum C."/>
            <person name="Ng V."/>
            <person name="Clum A."/>
            <person name="Steindorff A."/>
            <person name="Ohm R.A."/>
            <person name="Martin F."/>
            <person name="Silar P."/>
            <person name="Natvig D.O."/>
            <person name="Lalanne C."/>
            <person name="Gautier V."/>
            <person name="Ament-Velasquez S.L."/>
            <person name="Kruys A."/>
            <person name="Hutchinson M.I."/>
            <person name="Powell A.J."/>
            <person name="Barry K."/>
            <person name="Miller A.N."/>
            <person name="Grigoriev I.V."/>
            <person name="Debuchy R."/>
            <person name="Gladieux P."/>
            <person name="Hiltunen Thoren M."/>
            <person name="Johannesson H."/>
        </authorList>
    </citation>
    <scope>NUCLEOTIDE SEQUENCE</scope>
    <source>
        <strain evidence="2">CBS 508.74</strain>
    </source>
</reference>
<dbReference type="Proteomes" id="UP001302812">
    <property type="component" value="Unassembled WGS sequence"/>
</dbReference>
<dbReference type="EMBL" id="MU853380">
    <property type="protein sequence ID" value="KAK4107169.1"/>
    <property type="molecule type" value="Genomic_DNA"/>
</dbReference>
<feature type="region of interest" description="Disordered" evidence="1">
    <location>
        <begin position="1"/>
        <end position="20"/>
    </location>
</feature>
<keyword evidence="3" id="KW-1185">Reference proteome</keyword>
<accession>A0AAN6QBL1</accession>
<gene>
    <name evidence="2" type="ORF">N656DRAFT_525508</name>
</gene>
<proteinExistence type="predicted"/>
<name>A0AAN6QBL1_9PEZI</name>
<dbReference type="GeneID" id="89934081"/>
<protein>
    <submittedName>
        <fullName evidence="2">Uncharacterized protein</fullName>
    </submittedName>
</protein>
<dbReference type="RefSeq" id="XP_064664739.1">
    <property type="nucleotide sequence ID" value="XM_064809957.1"/>
</dbReference>